<feature type="compositionally biased region" description="Low complexity" evidence="1">
    <location>
        <begin position="11"/>
        <end position="25"/>
    </location>
</feature>
<gene>
    <name evidence="2" type="ORF">U6N30_01190</name>
</gene>
<feature type="region of interest" description="Disordered" evidence="1">
    <location>
        <begin position="1"/>
        <end position="57"/>
    </location>
</feature>
<protein>
    <submittedName>
        <fullName evidence="2">Uncharacterized protein</fullName>
    </submittedName>
</protein>
<accession>A0ABZ1B126</accession>
<name>A0ABZ1B126_9ACTN</name>
<evidence type="ECO:0000313" key="3">
    <source>
        <dbReference type="Proteomes" id="UP001324287"/>
    </source>
</evidence>
<evidence type="ECO:0000313" key="2">
    <source>
        <dbReference type="EMBL" id="WRL64490.1"/>
    </source>
</evidence>
<proteinExistence type="predicted"/>
<sequence length="57" mass="5984">MDHREAELSEDAMAQDATAQAATDTSTDDDAVLLFVGGPSTGGSRSARRGTATRCRR</sequence>
<dbReference type="Proteomes" id="UP001324287">
    <property type="component" value="Chromosome"/>
</dbReference>
<evidence type="ECO:0000256" key="1">
    <source>
        <dbReference type="SAM" id="MobiDB-lite"/>
    </source>
</evidence>
<organism evidence="2 3">
    <name type="scientific">Blastococcus brunescens</name>
    <dbReference type="NCBI Taxonomy" id="1564165"/>
    <lineage>
        <taxon>Bacteria</taxon>
        <taxon>Bacillati</taxon>
        <taxon>Actinomycetota</taxon>
        <taxon>Actinomycetes</taxon>
        <taxon>Geodermatophilales</taxon>
        <taxon>Geodermatophilaceae</taxon>
        <taxon>Blastococcus</taxon>
    </lineage>
</organism>
<keyword evidence="3" id="KW-1185">Reference proteome</keyword>
<dbReference type="RefSeq" id="WP_324275817.1">
    <property type="nucleotide sequence ID" value="NZ_CP141261.1"/>
</dbReference>
<dbReference type="EMBL" id="CP141261">
    <property type="protein sequence ID" value="WRL64490.1"/>
    <property type="molecule type" value="Genomic_DNA"/>
</dbReference>
<reference evidence="2 3" key="1">
    <citation type="submission" date="2023-12" db="EMBL/GenBank/DDBJ databases">
        <title>Blastococcus brunescens sp. nov., an actonobacterium isolated from sandstone collected in sahara desert.</title>
        <authorList>
            <person name="Gtari M."/>
            <person name="Ghodhbane F."/>
        </authorList>
    </citation>
    <scope>NUCLEOTIDE SEQUENCE [LARGE SCALE GENOMIC DNA]</scope>
    <source>
        <strain evidence="2 3">BMG 8361</strain>
    </source>
</reference>